<dbReference type="Proteomes" id="UP001595477">
    <property type="component" value="Unassembled WGS sequence"/>
</dbReference>
<accession>A0ABV7JZC2</accession>
<sequence>MCQNEIKMHCIEFYKAFVEVSNHELSDKEIEDAFNKYIEFEKSPIFKRLSSADMTAIFKTIKICWQDKQNFERAIDQVLTKRGINK</sequence>
<gene>
    <name evidence="1" type="ORF">ACFOEW_11490</name>
</gene>
<evidence type="ECO:0000313" key="1">
    <source>
        <dbReference type="EMBL" id="MFC3202438.1"/>
    </source>
</evidence>
<dbReference type="RefSeq" id="WP_123324831.1">
    <property type="nucleotide sequence ID" value="NZ_JBHRSX010000022.1"/>
</dbReference>
<evidence type="ECO:0008006" key="3">
    <source>
        <dbReference type="Google" id="ProtNLM"/>
    </source>
</evidence>
<dbReference type="EMBL" id="JBHRSX010000022">
    <property type="protein sequence ID" value="MFC3202438.1"/>
    <property type="molecule type" value="Genomic_DNA"/>
</dbReference>
<organism evidence="1 2">
    <name type="scientific">Alteromonas oceani</name>
    <dbReference type="NCBI Taxonomy" id="2071609"/>
    <lineage>
        <taxon>Bacteria</taxon>
        <taxon>Pseudomonadati</taxon>
        <taxon>Pseudomonadota</taxon>
        <taxon>Gammaproteobacteria</taxon>
        <taxon>Alteromonadales</taxon>
        <taxon>Alteromonadaceae</taxon>
        <taxon>Alteromonas/Salinimonas group</taxon>
        <taxon>Alteromonas</taxon>
    </lineage>
</organism>
<protein>
    <recommendedName>
        <fullName evidence="3">Phage protein</fullName>
    </recommendedName>
</protein>
<keyword evidence="2" id="KW-1185">Reference proteome</keyword>
<reference evidence="2" key="1">
    <citation type="journal article" date="2019" name="Int. J. Syst. Evol. Microbiol.">
        <title>The Global Catalogue of Microorganisms (GCM) 10K type strain sequencing project: providing services to taxonomists for standard genome sequencing and annotation.</title>
        <authorList>
            <consortium name="The Broad Institute Genomics Platform"/>
            <consortium name="The Broad Institute Genome Sequencing Center for Infectious Disease"/>
            <person name="Wu L."/>
            <person name="Ma J."/>
        </authorList>
    </citation>
    <scope>NUCLEOTIDE SEQUENCE [LARGE SCALE GENOMIC DNA]</scope>
    <source>
        <strain evidence="2">KCTC 52449</strain>
    </source>
</reference>
<evidence type="ECO:0000313" key="2">
    <source>
        <dbReference type="Proteomes" id="UP001595477"/>
    </source>
</evidence>
<name>A0ABV7JZC2_9ALTE</name>
<proteinExistence type="predicted"/>
<comment type="caution">
    <text evidence="1">The sequence shown here is derived from an EMBL/GenBank/DDBJ whole genome shotgun (WGS) entry which is preliminary data.</text>
</comment>